<comment type="similarity">
    <text evidence="4 13">Belongs to the cytochrome P450 family.</text>
</comment>
<evidence type="ECO:0000256" key="7">
    <source>
        <dbReference type="ARBA" id="ARBA00022824"/>
    </source>
</evidence>
<evidence type="ECO:0000313" key="14">
    <source>
        <dbReference type="EMBL" id="JAV97316.1"/>
    </source>
</evidence>
<name>A0A1Y1NM17_PHOPY</name>
<dbReference type="PRINTS" id="PR00463">
    <property type="entry name" value="EP450I"/>
</dbReference>
<evidence type="ECO:0000256" key="3">
    <source>
        <dbReference type="ARBA" id="ARBA00004406"/>
    </source>
</evidence>
<dbReference type="GeneID" id="116172362"/>
<accession>A0A1Y1NM17</accession>
<dbReference type="RefSeq" id="XP_031345431.1">
    <property type="nucleotide sequence ID" value="XM_031489571.1"/>
</dbReference>
<dbReference type="SUPFAM" id="SSF48264">
    <property type="entry name" value="Cytochrome P450"/>
    <property type="match status" value="1"/>
</dbReference>
<sequence length="491" mass="56380">MVLVIIIVIGSFLWWFTKIWLEQLKYRQYLLPYSGPKPLPLLGNSLLFKSLADFIPVTKRLAEEFGKSFVFYFGPKPRLIIGEHQTAEFLLGSQTIIDKSYEYNYFHDWLGTGLLTSTGQKWKSRRKLLTPAFHFQILEKYVDVFNKQSNILVEKLKERVDAGPFDIFPYVALCTLDIICETAMGVQINAQTDSTSSYVWSVQEMCRIFLERSFSPLKMVNIIYKLTPMYRVQKKVISVLHGFTNSVIRSRKANFTRTTLNGGNDEGLLKRVAFLDLLLQYNLSDEAIREEVDTFMFEGHDTTASGISFALYCLSKHPSVQLQVVEELQTIFSGDNGREPTYQDLQEMKYLEMVIKESMRLYPPVPGFSRILNENTSFNGAVLPKGLTLTIHAVLLHRNSDIFPDPEQFDPDRFLPENSRSRPPYAYVPFSAGLRNCIGQRFAMLELKATISKILRNFEILPVPDHEPQLSIEAILRSYNGLPIVLKARSF</sequence>
<dbReference type="InterPro" id="IPR036396">
    <property type="entry name" value="Cyt_P450_sf"/>
</dbReference>
<dbReference type="InterPro" id="IPR017972">
    <property type="entry name" value="Cyt_P450_CS"/>
</dbReference>
<dbReference type="InterPro" id="IPR001128">
    <property type="entry name" value="Cyt_P450"/>
</dbReference>
<dbReference type="Pfam" id="PF00067">
    <property type="entry name" value="p450"/>
    <property type="match status" value="1"/>
</dbReference>
<organism evidence="14">
    <name type="scientific">Photinus pyralis</name>
    <name type="common">Common eastern firefly</name>
    <name type="synonym">Lampyris pyralis</name>
    <dbReference type="NCBI Taxonomy" id="7054"/>
    <lineage>
        <taxon>Eukaryota</taxon>
        <taxon>Metazoa</taxon>
        <taxon>Ecdysozoa</taxon>
        <taxon>Arthropoda</taxon>
        <taxon>Hexapoda</taxon>
        <taxon>Insecta</taxon>
        <taxon>Pterygota</taxon>
        <taxon>Neoptera</taxon>
        <taxon>Endopterygota</taxon>
        <taxon>Coleoptera</taxon>
        <taxon>Polyphaga</taxon>
        <taxon>Elateriformia</taxon>
        <taxon>Elateroidea</taxon>
        <taxon>Lampyridae</taxon>
        <taxon>Lampyrinae</taxon>
        <taxon>Photinus</taxon>
    </lineage>
</organism>
<dbReference type="InterPro" id="IPR050196">
    <property type="entry name" value="Cytochrome_P450_Monoox"/>
</dbReference>
<dbReference type="GO" id="GO:0016705">
    <property type="term" value="F:oxidoreductase activity, acting on paired donors, with incorporation or reduction of molecular oxygen"/>
    <property type="evidence" value="ECO:0007669"/>
    <property type="project" value="InterPro"/>
</dbReference>
<dbReference type="PRINTS" id="PR00385">
    <property type="entry name" value="P450"/>
</dbReference>
<feature type="binding site" description="axial binding residue" evidence="12">
    <location>
        <position position="437"/>
    </location>
    <ligand>
        <name>heme</name>
        <dbReference type="ChEBI" id="CHEBI:30413"/>
    </ligand>
    <ligandPart>
        <name>Fe</name>
        <dbReference type="ChEBI" id="CHEBI:18248"/>
    </ligandPart>
</feature>
<dbReference type="PROSITE" id="PS00086">
    <property type="entry name" value="CYTOCHROME_P450"/>
    <property type="match status" value="1"/>
</dbReference>
<keyword evidence="11 13" id="KW-0503">Monooxygenase</keyword>
<keyword evidence="6 12" id="KW-0479">Metal-binding</keyword>
<keyword evidence="5 12" id="KW-0349">Heme</keyword>
<evidence type="ECO:0000256" key="8">
    <source>
        <dbReference type="ARBA" id="ARBA00022848"/>
    </source>
</evidence>
<evidence type="ECO:0000256" key="11">
    <source>
        <dbReference type="ARBA" id="ARBA00023033"/>
    </source>
</evidence>
<dbReference type="GO" id="GO:0004497">
    <property type="term" value="F:monooxygenase activity"/>
    <property type="evidence" value="ECO:0007669"/>
    <property type="project" value="UniProtKB-KW"/>
</dbReference>
<reference evidence="14" key="1">
    <citation type="journal article" date="2016" name="Sci. Rep.">
        <title>Molecular characterization of firefly nuptial gifts: a multi-omics approach sheds light on postcopulatory sexual selection.</title>
        <authorList>
            <person name="Al-Wathiqui N."/>
            <person name="Fallon T.R."/>
            <person name="South A."/>
            <person name="Weng J.K."/>
            <person name="Lewis S.M."/>
        </authorList>
    </citation>
    <scope>NUCLEOTIDE SEQUENCE</scope>
</reference>
<dbReference type="Gene3D" id="1.10.630.10">
    <property type="entry name" value="Cytochrome P450"/>
    <property type="match status" value="1"/>
</dbReference>
<evidence type="ECO:0000256" key="10">
    <source>
        <dbReference type="ARBA" id="ARBA00023004"/>
    </source>
</evidence>
<proteinExistence type="inferred from homology"/>
<comment type="subcellular location">
    <subcellularLocation>
        <location evidence="3">Endoplasmic reticulum membrane</location>
        <topology evidence="3">Peripheral membrane protein</topology>
    </subcellularLocation>
    <subcellularLocation>
        <location evidence="2">Microsome membrane</location>
        <topology evidence="2">Peripheral membrane protein</topology>
    </subcellularLocation>
</comment>
<evidence type="ECO:0000256" key="1">
    <source>
        <dbReference type="ARBA" id="ARBA00001971"/>
    </source>
</evidence>
<evidence type="ECO:0000256" key="9">
    <source>
        <dbReference type="ARBA" id="ARBA00023002"/>
    </source>
</evidence>
<dbReference type="GO" id="GO:0005789">
    <property type="term" value="C:endoplasmic reticulum membrane"/>
    <property type="evidence" value="ECO:0007669"/>
    <property type="project" value="UniProtKB-SubCell"/>
</dbReference>
<protein>
    <recommendedName>
        <fullName evidence="15">Cytochrome P450</fullName>
    </recommendedName>
</protein>
<dbReference type="InterPro" id="IPR002401">
    <property type="entry name" value="Cyt_P450_E_grp-I"/>
</dbReference>
<dbReference type="OrthoDB" id="1470350at2759"/>
<dbReference type="CDD" id="cd20628">
    <property type="entry name" value="CYP4"/>
    <property type="match status" value="1"/>
</dbReference>
<evidence type="ECO:0000256" key="2">
    <source>
        <dbReference type="ARBA" id="ARBA00004174"/>
    </source>
</evidence>
<evidence type="ECO:0000256" key="5">
    <source>
        <dbReference type="ARBA" id="ARBA00022617"/>
    </source>
</evidence>
<keyword evidence="10 12" id="KW-0408">Iron</keyword>
<dbReference type="EMBL" id="GEZM01002343">
    <property type="protein sequence ID" value="JAV97316.1"/>
    <property type="molecule type" value="Transcribed_RNA"/>
</dbReference>
<keyword evidence="7" id="KW-0256">Endoplasmic reticulum</keyword>
<evidence type="ECO:0008006" key="15">
    <source>
        <dbReference type="Google" id="ProtNLM"/>
    </source>
</evidence>
<dbReference type="PANTHER" id="PTHR24291:SF187">
    <property type="entry name" value="CYTOCHROME P450 4AE1-RELATED"/>
    <property type="match status" value="1"/>
</dbReference>
<keyword evidence="9 13" id="KW-0560">Oxidoreductase</keyword>
<comment type="cofactor">
    <cofactor evidence="1 12">
        <name>heme</name>
        <dbReference type="ChEBI" id="CHEBI:30413"/>
    </cofactor>
</comment>
<evidence type="ECO:0000256" key="6">
    <source>
        <dbReference type="ARBA" id="ARBA00022723"/>
    </source>
</evidence>
<dbReference type="GO" id="GO:0005506">
    <property type="term" value="F:iron ion binding"/>
    <property type="evidence" value="ECO:0007669"/>
    <property type="project" value="InterPro"/>
</dbReference>
<evidence type="ECO:0000256" key="13">
    <source>
        <dbReference type="RuleBase" id="RU000461"/>
    </source>
</evidence>
<dbReference type="GO" id="GO:0020037">
    <property type="term" value="F:heme binding"/>
    <property type="evidence" value="ECO:0007669"/>
    <property type="project" value="InterPro"/>
</dbReference>
<dbReference type="AlphaFoldDB" id="A0A1Y1NM17"/>
<dbReference type="PANTHER" id="PTHR24291">
    <property type="entry name" value="CYTOCHROME P450 FAMILY 4"/>
    <property type="match status" value="1"/>
</dbReference>
<evidence type="ECO:0000256" key="12">
    <source>
        <dbReference type="PIRSR" id="PIRSR602401-1"/>
    </source>
</evidence>
<dbReference type="KEGG" id="ppyr:116172362"/>
<dbReference type="FunFam" id="1.10.630.10:FF:000182">
    <property type="entry name" value="Cytochrome P450 3A4"/>
    <property type="match status" value="1"/>
</dbReference>
<keyword evidence="8" id="KW-0492">Microsome</keyword>
<evidence type="ECO:0000256" key="4">
    <source>
        <dbReference type="ARBA" id="ARBA00010617"/>
    </source>
</evidence>